<reference evidence="2 3" key="1">
    <citation type="submission" date="2012-10" db="EMBL/GenBank/DDBJ databases">
        <title>Draft Genome Sequence of Paenibacillus popilliae ATCC 14706T.</title>
        <authorList>
            <person name="Iiyama K."/>
            <person name="Mori K."/>
            <person name="Mon H."/>
            <person name="Chieda Y."/>
            <person name="Lee J.M."/>
            <person name="Kusakabe T."/>
            <person name="Tashiro K."/>
            <person name="Asano S."/>
            <person name="Yasunaga-Aoki C."/>
            <person name="Shimizu S."/>
        </authorList>
    </citation>
    <scope>NUCLEOTIDE SEQUENCE [LARGE SCALE GENOMIC DNA]</scope>
    <source>
        <strain evidence="2 3">ATCC 14706</strain>
    </source>
</reference>
<protein>
    <submittedName>
        <fullName evidence="2">Uncharacterized conserved protein</fullName>
    </submittedName>
</protein>
<dbReference type="AlphaFoldDB" id="M9M274"/>
<dbReference type="RefSeq" id="WP_006284506.1">
    <property type="nucleotide sequence ID" value="NZ_BALG01000024.1"/>
</dbReference>
<sequence>MKSKKLLTVSLAVALMMVMSQSAFATKVTITEKGTTIDTTNNGSGHNRTEYTCYSKCKFIEP</sequence>
<comment type="caution">
    <text evidence="2">The sequence shown here is derived from an EMBL/GenBank/DDBJ whole genome shotgun (WGS) entry which is preliminary data.</text>
</comment>
<keyword evidence="1" id="KW-0732">Signal</keyword>
<gene>
    <name evidence="2" type="ORF">PPOP_0563</name>
</gene>
<evidence type="ECO:0000256" key="1">
    <source>
        <dbReference type="SAM" id="SignalP"/>
    </source>
</evidence>
<dbReference type="EMBL" id="BALG01000024">
    <property type="protein sequence ID" value="GAC41213.1"/>
    <property type="molecule type" value="Genomic_DNA"/>
</dbReference>
<feature type="signal peptide" evidence="1">
    <location>
        <begin position="1"/>
        <end position="25"/>
    </location>
</feature>
<proteinExistence type="predicted"/>
<dbReference type="Proteomes" id="UP000029453">
    <property type="component" value="Unassembled WGS sequence"/>
</dbReference>
<name>M9M274_PAEPP</name>
<keyword evidence="3" id="KW-1185">Reference proteome</keyword>
<organism evidence="2 3">
    <name type="scientific">Paenibacillus popilliae ATCC 14706</name>
    <dbReference type="NCBI Taxonomy" id="1212764"/>
    <lineage>
        <taxon>Bacteria</taxon>
        <taxon>Bacillati</taxon>
        <taxon>Bacillota</taxon>
        <taxon>Bacilli</taxon>
        <taxon>Bacillales</taxon>
        <taxon>Paenibacillaceae</taxon>
        <taxon>Paenibacillus</taxon>
    </lineage>
</organism>
<accession>M9M274</accession>
<evidence type="ECO:0000313" key="2">
    <source>
        <dbReference type="EMBL" id="GAC41213.1"/>
    </source>
</evidence>
<evidence type="ECO:0000313" key="3">
    <source>
        <dbReference type="Proteomes" id="UP000029453"/>
    </source>
</evidence>
<feature type="chain" id="PRO_5004100465" evidence="1">
    <location>
        <begin position="26"/>
        <end position="62"/>
    </location>
</feature>